<evidence type="ECO:0000256" key="7">
    <source>
        <dbReference type="ARBA" id="ARBA00023264"/>
    </source>
</evidence>
<comment type="similarity">
    <text evidence="8">Belongs to the CDP-alcohol phosphatidyltransferase class-I family.</text>
</comment>
<evidence type="ECO:0000256" key="6">
    <source>
        <dbReference type="ARBA" id="ARBA00023136"/>
    </source>
</evidence>
<protein>
    <recommendedName>
        <fullName evidence="11">CDP-diacylglycerol--inositol 3-phosphatidyltransferase</fullName>
    </recommendedName>
</protein>
<dbReference type="GO" id="GO:0008654">
    <property type="term" value="P:phospholipid biosynthetic process"/>
    <property type="evidence" value="ECO:0007669"/>
    <property type="project" value="InterPro"/>
</dbReference>
<comment type="subcellular location">
    <subcellularLocation>
        <location evidence="1">Membrane</location>
        <topology evidence="1">Multi-pass membrane protein</topology>
    </subcellularLocation>
</comment>
<sequence>MAINKAIIFYVPNIIGYVRLLLLFVAFFWYQNPFWFLLVYSFSAILDGIDGYMARKLNQVSEFGSLLDVVVDNIGRGMLWCHLHKYLYLVSAVEWLTLVCTHCRGPDWKVLQKKHPWIIERVMDKGFKTPAGVFTIAGLHVFPILLYAQKQKLLRTILGMSVSQEMVLIIFFMSGRLLCLIVELYFIYQHVEQLCRGKPYTGSKQTH</sequence>
<feature type="transmembrane region" description="Helical" evidence="9">
    <location>
        <begin position="34"/>
        <end position="53"/>
    </location>
</feature>
<evidence type="ECO:0000256" key="3">
    <source>
        <dbReference type="ARBA" id="ARBA00022692"/>
    </source>
</evidence>
<gene>
    <name evidence="10" type="ORF">OCBIM_22022654mg</name>
</gene>
<dbReference type="AlphaFoldDB" id="A0A0L8H4A7"/>
<keyword evidence="5" id="KW-0443">Lipid metabolism</keyword>
<keyword evidence="6 9" id="KW-0472">Membrane</keyword>
<dbReference type="GO" id="GO:0016780">
    <property type="term" value="F:phosphotransferase activity, for other substituted phosphate groups"/>
    <property type="evidence" value="ECO:0007669"/>
    <property type="project" value="InterPro"/>
</dbReference>
<keyword evidence="4 9" id="KW-1133">Transmembrane helix</keyword>
<dbReference type="Gene3D" id="1.20.120.1760">
    <property type="match status" value="1"/>
</dbReference>
<dbReference type="OrthoDB" id="10251079at2759"/>
<keyword evidence="7" id="KW-1208">Phospholipid metabolism</keyword>
<dbReference type="PROSITE" id="PS00379">
    <property type="entry name" value="CDP_ALCOHOL_P_TRANSF"/>
    <property type="match status" value="1"/>
</dbReference>
<evidence type="ECO:0008006" key="11">
    <source>
        <dbReference type="Google" id="ProtNLM"/>
    </source>
</evidence>
<dbReference type="InterPro" id="IPR048254">
    <property type="entry name" value="CDP_ALCOHOL_P_TRANSF_CS"/>
</dbReference>
<feature type="transmembrane region" description="Helical" evidence="9">
    <location>
        <begin position="7"/>
        <end position="28"/>
    </location>
</feature>
<evidence type="ECO:0000256" key="9">
    <source>
        <dbReference type="SAM" id="Phobius"/>
    </source>
</evidence>
<keyword evidence="3 9" id="KW-0812">Transmembrane</keyword>
<reference evidence="10" key="1">
    <citation type="submission" date="2015-07" db="EMBL/GenBank/DDBJ databases">
        <title>MeaNS - Measles Nucleotide Surveillance Program.</title>
        <authorList>
            <person name="Tran T."/>
            <person name="Druce J."/>
        </authorList>
    </citation>
    <scope>NUCLEOTIDE SEQUENCE</scope>
    <source>
        <strain evidence="10">UCB-OBI-ISO-001</strain>
        <tissue evidence="10">Gonad</tissue>
    </source>
</reference>
<accession>A0A0L8H4A7</accession>
<organism evidence="10">
    <name type="scientific">Octopus bimaculoides</name>
    <name type="common">California two-spotted octopus</name>
    <dbReference type="NCBI Taxonomy" id="37653"/>
    <lineage>
        <taxon>Eukaryota</taxon>
        <taxon>Metazoa</taxon>
        <taxon>Spiralia</taxon>
        <taxon>Lophotrochozoa</taxon>
        <taxon>Mollusca</taxon>
        <taxon>Cephalopoda</taxon>
        <taxon>Coleoidea</taxon>
        <taxon>Octopodiformes</taxon>
        <taxon>Octopoda</taxon>
        <taxon>Incirrata</taxon>
        <taxon>Octopodidae</taxon>
        <taxon>Octopus</taxon>
    </lineage>
</organism>
<dbReference type="GO" id="GO:0016020">
    <property type="term" value="C:membrane"/>
    <property type="evidence" value="ECO:0007669"/>
    <property type="project" value="UniProtKB-SubCell"/>
</dbReference>
<evidence type="ECO:0000256" key="1">
    <source>
        <dbReference type="ARBA" id="ARBA00004141"/>
    </source>
</evidence>
<keyword evidence="2 8" id="KW-0808">Transferase</keyword>
<dbReference type="InterPro" id="IPR000462">
    <property type="entry name" value="CDP-OH_P_trans"/>
</dbReference>
<evidence type="ECO:0000256" key="4">
    <source>
        <dbReference type="ARBA" id="ARBA00022989"/>
    </source>
</evidence>
<evidence type="ECO:0000256" key="2">
    <source>
        <dbReference type="ARBA" id="ARBA00022679"/>
    </source>
</evidence>
<proteinExistence type="inferred from homology"/>
<evidence type="ECO:0000256" key="8">
    <source>
        <dbReference type="RuleBase" id="RU003750"/>
    </source>
</evidence>
<dbReference type="STRING" id="37653.A0A0L8H4A7"/>
<dbReference type="EMBL" id="KQ419277">
    <property type="protein sequence ID" value="KOF84108.1"/>
    <property type="molecule type" value="Genomic_DNA"/>
</dbReference>
<dbReference type="InterPro" id="IPR043130">
    <property type="entry name" value="CDP-OH_PTrfase_TM_dom"/>
</dbReference>
<name>A0A0L8H4A7_OCTBM</name>
<evidence type="ECO:0000256" key="5">
    <source>
        <dbReference type="ARBA" id="ARBA00023098"/>
    </source>
</evidence>
<dbReference type="PANTHER" id="PTHR15362">
    <property type="entry name" value="PHOSPHATIDYLINOSITOL SYNTHASE"/>
    <property type="match status" value="1"/>
</dbReference>
<feature type="transmembrane region" description="Helical" evidence="9">
    <location>
        <begin position="168"/>
        <end position="188"/>
    </location>
</feature>
<dbReference type="Pfam" id="PF01066">
    <property type="entry name" value="CDP-OH_P_transf"/>
    <property type="match status" value="1"/>
</dbReference>
<dbReference type="PANTHER" id="PTHR15362:SF13">
    <property type="entry name" value="SI:CH1073-145M9.1"/>
    <property type="match status" value="1"/>
</dbReference>
<feature type="transmembrane region" description="Helical" evidence="9">
    <location>
        <begin position="131"/>
        <end position="148"/>
    </location>
</feature>
<evidence type="ECO:0000313" key="10">
    <source>
        <dbReference type="EMBL" id="KOF84108.1"/>
    </source>
</evidence>